<dbReference type="Proteomes" id="UP001303222">
    <property type="component" value="Unassembled WGS sequence"/>
</dbReference>
<reference evidence="3" key="2">
    <citation type="submission" date="2023-06" db="EMBL/GenBank/DDBJ databases">
        <authorList>
            <consortium name="Lawrence Berkeley National Laboratory"/>
            <person name="Mondo S.J."/>
            <person name="Hensen N."/>
            <person name="Bonometti L."/>
            <person name="Westerberg I."/>
            <person name="Brannstrom I.O."/>
            <person name="Guillou S."/>
            <person name="Cros-Aarteil S."/>
            <person name="Calhoun S."/>
            <person name="Haridas S."/>
            <person name="Kuo A."/>
            <person name="Pangilinan J."/>
            <person name="Riley R."/>
            <person name="Labutti K."/>
            <person name="Andreopoulos B."/>
            <person name="Lipzen A."/>
            <person name="Chen C."/>
            <person name="Yanf M."/>
            <person name="Daum C."/>
            <person name="Ng V."/>
            <person name="Clum A."/>
            <person name="Steindorff A."/>
            <person name="Ohm R."/>
            <person name="Martin F."/>
            <person name="Silar P."/>
            <person name="Natvig D."/>
            <person name="Lalanne C."/>
            <person name="Gautier V."/>
            <person name="Ament-Velasquez S.L."/>
            <person name="Kruys A."/>
            <person name="Hutchinson M.I."/>
            <person name="Powell A.J."/>
            <person name="Barry K."/>
            <person name="Miller A.N."/>
            <person name="Grigoriev I.V."/>
            <person name="Debuchy R."/>
            <person name="Gladieux P."/>
            <person name="Thoren M.H."/>
            <person name="Johannesson H."/>
        </authorList>
    </citation>
    <scope>NUCLEOTIDE SEQUENCE</scope>
    <source>
        <strain evidence="3">CBS 626.80</strain>
    </source>
</reference>
<reference evidence="3" key="1">
    <citation type="journal article" date="2023" name="Mol. Phylogenet. Evol.">
        <title>Genome-scale phylogeny and comparative genomics of the fungal order Sordariales.</title>
        <authorList>
            <person name="Hensen N."/>
            <person name="Bonometti L."/>
            <person name="Westerberg I."/>
            <person name="Brannstrom I.O."/>
            <person name="Guillou S."/>
            <person name="Cros-Aarteil S."/>
            <person name="Calhoun S."/>
            <person name="Haridas S."/>
            <person name="Kuo A."/>
            <person name="Mondo S."/>
            <person name="Pangilinan J."/>
            <person name="Riley R."/>
            <person name="LaButti K."/>
            <person name="Andreopoulos B."/>
            <person name="Lipzen A."/>
            <person name="Chen C."/>
            <person name="Yan M."/>
            <person name="Daum C."/>
            <person name="Ng V."/>
            <person name="Clum A."/>
            <person name="Steindorff A."/>
            <person name="Ohm R.A."/>
            <person name="Martin F."/>
            <person name="Silar P."/>
            <person name="Natvig D.O."/>
            <person name="Lalanne C."/>
            <person name="Gautier V."/>
            <person name="Ament-Velasquez S.L."/>
            <person name="Kruys A."/>
            <person name="Hutchinson M.I."/>
            <person name="Powell A.J."/>
            <person name="Barry K."/>
            <person name="Miller A.N."/>
            <person name="Grigoriev I.V."/>
            <person name="Debuchy R."/>
            <person name="Gladieux P."/>
            <person name="Hiltunen Thoren M."/>
            <person name="Johannesson H."/>
        </authorList>
    </citation>
    <scope>NUCLEOTIDE SEQUENCE</scope>
    <source>
        <strain evidence="3">CBS 626.80</strain>
    </source>
</reference>
<dbReference type="PANTHER" id="PTHR47706">
    <property type="entry name" value="NMRA-LIKE FAMILY PROTEIN"/>
    <property type="match status" value="1"/>
</dbReference>
<sequence>MVAKKETVDYLEELTAKNPGFTWTGLATNMWLDWALDQGLFPISPSACTATIYDSGNVPSRLFTITMNQLLRLFATELGVKEEEFTVTRVKSADLEKDGHEKLAKGDYMGGINILMAWSFGEGEYNATVKEEDVANGLLGLPRGTEKGVEEWAREYVKSRGI</sequence>
<accession>A0AAN6NJM0</accession>
<dbReference type="GO" id="GO:0016491">
    <property type="term" value="F:oxidoreductase activity"/>
    <property type="evidence" value="ECO:0007669"/>
    <property type="project" value="UniProtKB-KW"/>
</dbReference>
<protein>
    <recommendedName>
        <fullName evidence="5">NmrA-like domain-containing protein</fullName>
    </recommendedName>
</protein>
<evidence type="ECO:0000313" key="3">
    <source>
        <dbReference type="EMBL" id="KAK3946755.1"/>
    </source>
</evidence>
<evidence type="ECO:0000256" key="1">
    <source>
        <dbReference type="ARBA" id="ARBA00022857"/>
    </source>
</evidence>
<keyword evidence="1" id="KW-0521">NADP</keyword>
<dbReference type="EMBL" id="MU859537">
    <property type="protein sequence ID" value="KAK3946755.1"/>
    <property type="molecule type" value="Genomic_DNA"/>
</dbReference>
<evidence type="ECO:0000313" key="4">
    <source>
        <dbReference type="Proteomes" id="UP001303222"/>
    </source>
</evidence>
<evidence type="ECO:0000256" key="2">
    <source>
        <dbReference type="ARBA" id="ARBA00023002"/>
    </source>
</evidence>
<name>A0AAN6NJM0_9PEZI</name>
<comment type="caution">
    <text evidence="3">The sequence shown here is derived from an EMBL/GenBank/DDBJ whole genome shotgun (WGS) entry which is preliminary data.</text>
</comment>
<gene>
    <name evidence="3" type="ORF">QBC32DRAFT_388118</name>
</gene>
<proteinExistence type="predicted"/>
<dbReference type="PANTHER" id="PTHR47706:SF9">
    <property type="entry name" value="NMRA-LIKE DOMAIN-CONTAINING PROTEIN-RELATED"/>
    <property type="match status" value="1"/>
</dbReference>
<evidence type="ECO:0008006" key="5">
    <source>
        <dbReference type="Google" id="ProtNLM"/>
    </source>
</evidence>
<dbReference type="InterPro" id="IPR051609">
    <property type="entry name" value="NmrA/Isoflavone_reductase-like"/>
</dbReference>
<organism evidence="3 4">
    <name type="scientific">Pseudoneurospora amorphoporcata</name>
    <dbReference type="NCBI Taxonomy" id="241081"/>
    <lineage>
        <taxon>Eukaryota</taxon>
        <taxon>Fungi</taxon>
        <taxon>Dikarya</taxon>
        <taxon>Ascomycota</taxon>
        <taxon>Pezizomycotina</taxon>
        <taxon>Sordariomycetes</taxon>
        <taxon>Sordariomycetidae</taxon>
        <taxon>Sordariales</taxon>
        <taxon>Sordariaceae</taxon>
        <taxon>Pseudoneurospora</taxon>
    </lineage>
</organism>
<keyword evidence="4" id="KW-1185">Reference proteome</keyword>
<keyword evidence="2" id="KW-0560">Oxidoreductase</keyword>
<dbReference type="AlphaFoldDB" id="A0AAN6NJM0"/>